<dbReference type="InterPro" id="IPR018628">
    <property type="entry name" value="Coa3_CC"/>
</dbReference>
<keyword evidence="10" id="KW-1185">Reference proteome</keyword>
<gene>
    <name evidence="9" type="ORF">WN51_05641</name>
</gene>
<dbReference type="AlphaFoldDB" id="A0A0M8ZSG4"/>
<comment type="similarity">
    <text evidence="2 7">Belongs to the COA3 family.</text>
</comment>
<feature type="transmembrane region" description="Helical" evidence="7">
    <location>
        <begin position="87"/>
        <end position="109"/>
    </location>
</feature>
<dbReference type="GO" id="GO:0005743">
    <property type="term" value="C:mitochondrial inner membrane"/>
    <property type="evidence" value="ECO:0007669"/>
    <property type="project" value="UniProtKB-UniRule"/>
</dbReference>
<dbReference type="EMBL" id="KQ435875">
    <property type="protein sequence ID" value="KOX70205.1"/>
    <property type="molecule type" value="Genomic_DNA"/>
</dbReference>
<evidence type="ECO:0000256" key="3">
    <source>
        <dbReference type="ARBA" id="ARBA00022692"/>
    </source>
</evidence>
<proteinExistence type="inferred from homology"/>
<evidence type="ECO:0000256" key="7">
    <source>
        <dbReference type="RuleBase" id="RU367056"/>
    </source>
</evidence>
<dbReference type="PANTHER" id="PTHR15642:SF3">
    <property type="entry name" value="CYTOCHROME C OXIDASE ASSEMBLY FACTOR 3 HOMOLOG, MITOCHONDRIAL"/>
    <property type="match status" value="1"/>
</dbReference>
<evidence type="ECO:0000256" key="6">
    <source>
        <dbReference type="ARBA" id="ARBA00023136"/>
    </source>
</evidence>
<name>A0A0M8ZSG4_9HYME</name>
<keyword evidence="5 7" id="KW-0496">Mitochondrion</keyword>
<dbReference type="STRING" id="166423.A0A0M8ZSG4"/>
<accession>A0A0M8ZSG4</accession>
<sequence>MQRPSRIHTVRSTYLKHYLSGLIGRIDDGFARPNTEKDYVKNTDFMEKLDLAKDKNKLKYSDLMYMKQAEEVAIQRASIYRKRRNNCAIAGFALAGLSLGIYLYTIYAVKQETFLNDLNEPEIIIDKKINRA</sequence>
<evidence type="ECO:0000313" key="9">
    <source>
        <dbReference type="EMBL" id="KOX70205.1"/>
    </source>
</evidence>
<keyword evidence="6 7" id="KW-0472">Membrane</keyword>
<keyword evidence="7" id="KW-0999">Mitochondrion inner membrane</keyword>
<feature type="domain" description="Cytochrome c oxidase assembly factor 3 mitochondrial coiled-coil" evidence="8">
    <location>
        <begin position="74"/>
        <end position="121"/>
    </location>
</feature>
<comment type="function">
    <text evidence="7">Required for assembly of cytochrome c oxidase (complex IV).</text>
</comment>
<evidence type="ECO:0000256" key="4">
    <source>
        <dbReference type="ARBA" id="ARBA00022989"/>
    </source>
</evidence>
<dbReference type="OrthoDB" id="10018333at2759"/>
<evidence type="ECO:0000256" key="1">
    <source>
        <dbReference type="ARBA" id="ARBA00004304"/>
    </source>
</evidence>
<evidence type="ECO:0000259" key="8">
    <source>
        <dbReference type="Pfam" id="PF09813"/>
    </source>
</evidence>
<dbReference type="Pfam" id="PF09813">
    <property type="entry name" value="Coa3_cc"/>
    <property type="match status" value="1"/>
</dbReference>
<keyword evidence="3 7" id="KW-0812">Transmembrane</keyword>
<dbReference type="InterPro" id="IPR041752">
    <property type="entry name" value="Coa3"/>
</dbReference>
<keyword evidence="4 7" id="KW-1133">Transmembrane helix</keyword>
<reference evidence="9 10" key="1">
    <citation type="submission" date="2015-07" db="EMBL/GenBank/DDBJ databases">
        <title>The genome of Melipona quadrifasciata.</title>
        <authorList>
            <person name="Pan H."/>
            <person name="Kapheim K."/>
        </authorList>
    </citation>
    <scope>NUCLEOTIDE SEQUENCE [LARGE SCALE GENOMIC DNA]</scope>
    <source>
        <strain evidence="9">0111107301</strain>
        <tissue evidence="9">Whole body</tissue>
    </source>
</reference>
<comment type="subunit">
    <text evidence="7">Component of 250-400 kDa complexes called cytochrome oxidase assembly intermediates or COA complexes.</text>
</comment>
<dbReference type="PANTHER" id="PTHR15642">
    <property type="entry name" value="CYTOCHROME C OXIDASE ASSEMBLY FACTOR 3, MITOCHONDRIAL"/>
    <property type="match status" value="1"/>
</dbReference>
<comment type="subcellular location">
    <subcellularLocation>
        <location evidence="1">Mitochondrion membrane</location>
        <topology evidence="1">Single-pass membrane protein</topology>
    </subcellularLocation>
</comment>
<evidence type="ECO:0000256" key="2">
    <source>
        <dbReference type="ARBA" id="ARBA00007035"/>
    </source>
</evidence>
<dbReference type="GO" id="GO:0033617">
    <property type="term" value="P:mitochondrial respiratory chain complex IV assembly"/>
    <property type="evidence" value="ECO:0007669"/>
    <property type="project" value="UniProtKB-UniRule"/>
</dbReference>
<protein>
    <recommendedName>
        <fullName evidence="7">Cytochrome c oxidase assembly factor 3</fullName>
    </recommendedName>
</protein>
<dbReference type="Proteomes" id="UP000053105">
    <property type="component" value="Unassembled WGS sequence"/>
</dbReference>
<evidence type="ECO:0000313" key="10">
    <source>
        <dbReference type="Proteomes" id="UP000053105"/>
    </source>
</evidence>
<evidence type="ECO:0000256" key="5">
    <source>
        <dbReference type="ARBA" id="ARBA00023128"/>
    </source>
</evidence>
<organism evidence="9 10">
    <name type="scientific">Melipona quadrifasciata</name>
    <dbReference type="NCBI Taxonomy" id="166423"/>
    <lineage>
        <taxon>Eukaryota</taxon>
        <taxon>Metazoa</taxon>
        <taxon>Ecdysozoa</taxon>
        <taxon>Arthropoda</taxon>
        <taxon>Hexapoda</taxon>
        <taxon>Insecta</taxon>
        <taxon>Pterygota</taxon>
        <taxon>Neoptera</taxon>
        <taxon>Endopterygota</taxon>
        <taxon>Hymenoptera</taxon>
        <taxon>Apocrita</taxon>
        <taxon>Aculeata</taxon>
        <taxon>Apoidea</taxon>
        <taxon>Anthophila</taxon>
        <taxon>Apidae</taxon>
        <taxon>Melipona</taxon>
    </lineage>
</organism>